<proteinExistence type="predicted"/>
<organism evidence="1">
    <name type="scientific">marine metagenome</name>
    <dbReference type="NCBI Taxonomy" id="408172"/>
    <lineage>
        <taxon>unclassified sequences</taxon>
        <taxon>metagenomes</taxon>
        <taxon>ecological metagenomes</taxon>
    </lineage>
</organism>
<gene>
    <name evidence="1" type="ORF">METZ01_LOCUS388503</name>
</gene>
<protein>
    <submittedName>
        <fullName evidence="1">Uncharacterized protein</fullName>
    </submittedName>
</protein>
<dbReference type="Gene3D" id="1.10.1670.40">
    <property type="match status" value="1"/>
</dbReference>
<reference evidence="1" key="1">
    <citation type="submission" date="2018-05" db="EMBL/GenBank/DDBJ databases">
        <authorList>
            <person name="Lanie J.A."/>
            <person name="Ng W.-L."/>
            <person name="Kazmierczak K.M."/>
            <person name="Andrzejewski T.M."/>
            <person name="Davidsen T.M."/>
            <person name="Wayne K.J."/>
            <person name="Tettelin H."/>
            <person name="Glass J.I."/>
            <person name="Rusch D."/>
            <person name="Podicherti R."/>
            <person name="Tsui H.-C.T."/>
            <person name="Winkler M.E."/>
        </authorList>
    </citation>
    <scope>NUCLEOTIDE SEQUENCE</scope>
</reference>
<feature type="non-terminal residue" evidence="1">
    <location>
        <position position="1"/>
    </location>
</feature>
<name>A0A382UN05_9ZZZZ</name>
<dbReference type="EMBL" id="UINC01145487">
    <property type="protein sequence ID" value="SVD35649.1"/>
    <property type="molecule type" value="Genomic_DNA"/>
</dbReference>
<accession>A0A382UN05</accession>
<dbReference type="AlphaFoldDB" id="A0A382UN05"/>
<sequence length="31" mass="3824">QMFSLGRKWHPLETVATWYAWRVQDEKIIAY</sequence>
<evidence type="ECO:0000313" key="1">
    <source>
        <dbReference type="EMBL" id="SVD35649.1"/>
    </source>
</evidence>